<proteinExistence type="predicted"/>
<dbReference type="RefSeq" id="WP_131823391.1">
    <property type="nucleotide sequence ID" value="NZ_JAGIOP010000002.1"/>
</dbReference>
<comment type="caution">
    <text evidence="1">The sequence shown here is derived from an EMBL/GenBank/DDBJ whole genome shotgun (WGS) entry which is preliminary data.</text>
</comment>
<dbReference type="EMBL" id="JAGIOP010000002">
    <property type="protein sequence ID" value="MBP2452010.1"/>
    <property type="molecule type" value="Genomic_DNA"/>
</dbReference>
<protein>
    <submittedName>
        <fullName evidence="1">Uncharacterized protein</fullName>
    </submittedName>
</protein>
<evidence type="ECO:0000313" key="2">
    <source>
        <dbReference type="Proteomes" id="UP000694460"/>
    </source>
</evidence>
<dbReference type="Proteomes" id="UP000694460">
    <property type="component" value="Unassembled WGS sequence"/>
</dbReference>
<name>A0ABS4ZR81_9MYCO</name>
<reference evidence="1 2" key="1">
    <citation type="submission" date="2021-03" db="EMBL/GenBank/DDBJ databases">
        <title>Sequencing the genomes of 1000 actinobacteria strains.</title>
        <authorList>
            <person name="Klenk H.-P."/>
        </authorList>
    </citation>
    <scope>NUCLEOTIDE SEQUENCE [LARGE SCALE GENOMIC DNA]</scope>
    <source>
        <strain evidence="1 2">DSM 46713</strain>
    </source>
</reference>
<gene>
    <name evidence="1" type="ORF">JOF57_001923</name>
</gene>
<accession>A0ABS4ZR81</accession>
<organism evidence="1 2">
    <name type="scientific">Mycolicibacterium lutetiense</name>
    <dbReference type="NCBI Taxonomy" id="1641992"/>
    <lineage>
        <taxon>Bacteria</taxon>
        <taxon>Bacillati</taxon>
        <taxon>Actinomycetota</taxon>
        <taxon>Actinomycetes</taxon>
        <taxon>Mycobacteriales</taxon>
        <taxon>Mycobacteriaceae</taxon>
        <taxon>Mycolicibacterium</taxon>
    </lineage>
</organism>
<sequence length="74" mass="8395">MESVRDKEYRAVADRADASRKKAAETLEALQKASTQPDPMQIALLSAYQEQAKIDALHKISHELDWVRDAIESR</sequence>
<keyword evidence="2" id="KW-1185">Reference proteome</keyword>
<evidence type="ECO:0000313" key="1">
    <source>
        <dbReference type="EMBL" id="MBP2452010.1"/>
    </source>
</evidence>